<accession>A0A3B0CG45</accession>
<dbReference type="RefSeq" id="WP_120748288.1">
    <property type="nucleotide sequence ID" value="NZ_RBAH01000011.1"/>
</dbReference>
<dbReference type="AlphaFoldDB" id="A0A3B0CG45"/>
<evidence type="ECO:0000313" key="4">
    <source>
        <dbReference type="Proteomes" id="UP000282311"/>
    </source>
</evidence>
<evidence type="ECO:0000259" key="2">
    <source>
        <dbReference type="Pfam" id="PF05448"/>
    </source>
</evidence>
<keyword evidence="4" id="KW-1185">Reference proteome</keyword>
<gene>
    <name evidence="3" type="ORF">D7M11_16230</name>
</gene>
<protein>
    <submittedName>
        <fullName evidence="3">Dipeptidyl aminopeptidase</fullName>
    </submittedName>
</protein>
<proteinExistence type="predicted"/>
<dbReference type="InterPro" id="IPR050261">
    <property type="entry name" value="FrsA_esterase"/>
</dbReference>
<sequence length="387" mass="43259">MDRPILSPWNMEQLHGSPRIYPSDVKAANGIHSIFYEGLPFKGKETRIFAHYGIPEAAEGEKVPAVVLVHGGGGTAYEEWVHLWMKRGYAAIAMDLEGNVPDRSQGETKRIAHTMPGPSREGIYLDCDQPVEEQWMFHAAADVMLAHSFLRTLPLVDMNRIGITGISWGGIVTSLVAGIDSRFAFAIPVYGCGFLYEADNEWGRRFVDMGEASAESVKRLTEPSAYFSRVAMPMLWVNWLYDPCFGMNIFSKSYHHAKNEIEQSGMCIYPHLGHSHPLGWKPDEIYTFADSIVQGGKPLLRLGKPMEQDGAVSVALDSTDGNEAIHAELIYTQNCDNWQQCEWATTDCTLDRSGHRVHLRLPQDAKAYIINVRDSYGHTTSTPVVVR</sequence>
<dbReference type="PROSITE" id="PS00708">
    <property type="entry name" value="PRO_ENDOPEP_SER"/>
    <property type="match status" value="1"/>
</dbReference>
<feature type="domain" description="Acetyl xylan esterase" evidence="2">
    <location>
        <begin position="18"/>
        <end position="190"/>
    </location>
</feature>
<dbReference type="Gene3D" id="3.40.50.1820">
    <property type="entry name" value="alpha/beta hydrolase"/>
    <property type="match status" value="1"/>
</dbReference>
<keyword evidence="3" id="KW-0645">Protease</keyword>
<keyword evidence="1" id="KW-0378">Hydrolase</keyword>
<dbReference type="GO" id="GO:0004177">
    <property type="term" value="F:aminopeptidase activity"/>
    <property type="evidence" value="ECO:0007669"/>
    <property type="project" value="UniProtKB-KW"/>
</dbReference>
<dbReference type="GO" id="GO:0004252">
    <property type="term" value="F:serine-type endopeptidase activity"/>
    <property type="evidence" value="ECO:0007669"/>
    <property type="project" value="InterPro"/>
</dbReference>
<dbReference type="InterPro" id="IPR029058">
    <property type="entry name" value="AB_hydrolase_fold"/>
</dbReference>
<reference evidence="3 4" key="1">
    <citation type="journal article" date="2007" name="Int. J. Syst. Evol. Microbiol.">
        <title>Paenibacillus ginsengarvi sp. nov., isolated from soil from ginseng cultivation.</title>
        <authorList>
            <person name="Yoon M.H."/>
            <person name="Ten L.N."/>
            <person name="Im W.T."/>
        </authorList>
    </citation>
    <scope>NUCLEOTIDE SEQUENCE [LARGE SCALE GENOMIC DNA]</scope>
    <source>
        <strain evidence="3 4">KCTC 13059</strain>
    </source>
</reference>
<dbReference type="GO" id="GO:0006508">
    <property type="term" value="P:proteolysis"/>
    <property type="evidence" value="ECO:0007669"/>
    <property type="project" value="InterPro"/>
</dbReference>
<dbReference type="Pfam" id="PF05448">
    <property type="entry name" value="AXE1"/>
    <property type="match status" value="1"/>
</dbReference>
<dbReference type="Proteomes" id="UP000282311">
    <property type="component" value="Unassembled WGS sequence"/>
</dbReference>
<comment type="caution">
    <text evidence="3">The sequence shown here is derived from an EMBL/GenBank/DDBJ whole genome shotgun (WGS) entry which is preliminary data.</text>
</comment>
<evidence type="ECO:0000313" key="3">
    <source>
        <dbReference type="EMBL" id="RKN83744.1"/>
    </source>
</evidence>
<dbReference type="InterPro" id="IPR008391">
    <property type="entry name" value="AXE1_dom"/>
</dbReference>
<dbReference type="SUPFAM" id="SSF53474">
    <property type="entry name" value="alpha/beta-Hydrolases"/>
    <property type="match status" value="1"/>
</dbReference>
<dbReference type="EMBL" id="RBAH01000011">
    <property type="protein sequence ID" value="RKN83744.1"/>
    <property type="molecule type" value="Genomic_DNA"/>
</dbReference>
<dbReference type="OrthoDB" id="9765647at2"/>
<evidence type="ECO:0000256" key="1">
    <source>
        <dbReference type="ARBA" id="ARBA00022801"/>
    </source>
</evidence>
<keyword evidence="3" id="KW-0031">Aminopeptidase</keyword>
<name>A0A3B0CG45_9BACL</name>
<dbReference type="PANTHER" id="PTHR22946">
    <property type="entry name" value="DIENELACTONE HYDROLASE DOMAIN-CONTAINING PROTEIN-RELATED"/>
    <property type="match status" value="1"/>
</dbReference>
<organism evidence="3 4">
    <name type="scientific">Paenibacillus ginsengarvi</name>
    <dbReference type="NCBI Taxonomy" id="400777"/>
    <lineage>
        <taxon>Bacteria</taxon>
        <taxon>Bacillati</taxon>
        <taxon>Bacillota</taxon>
        <taxon>Bacilli</taxon>
        <taxon>Bacillales</taxon>
        <taxon>Paenibacillaceae</taxon>
        <taxon>Paenibacillus</taxon>
    </lineage>
</organism>
<dbReference type="InterPro" id="IPR002471">
    <property type="entry name" value="Pept_S9_AS"/>
</dbReference>